<proteinExistence type="predicted"/>
<dbReference type="EMBL" id="LT985188">
    <property type="protein sequence ID" value="SPD85436.1"/>
    <property type="molecule type" value="Genomic_DNA"/>
</dbReference>
<accession>A0A2N9JDE3</accession>
<evidence type="ECO:0000256" key="1">
    <source>
        <dbReference type="SAM" id="SignalP"/>
    </source>
</evidence>
<sequence>MKGIRKAIVAAATLLAVAIVPISAATQGDHAGGEGWWPQSVKLTKSVK</sequence>
<dbReference type="Proteomes" id="UP000238164">
    <property type="component" value="Chromosome 1"/>
</dbReference>
<keyword evidence="1" id="KW-0732">Signal</keyword>
<dbReference type="RefSeq" id="WP_158680786.1">
    <property type="nucleotide sequence ID" value="NZ_BAAAGO010000027.1"/>
</dbReference>
<evidence type="ECO:0000313" key="2">
    <source>
        <dbReference type="EMBL" id="SPD85436.1"/>
    </source>
</evidence>
<gene>
    <name evidence="2" type="ORF">MPLG2_0400</name>
</gene>
<dbReference type="AlphaFoldDB" id="A0A2N9JDE3"/>
<organism evidence="2 3">
    <name type="scientific">Micropruina glycogenica</name>
    <dbReference type="NCBI Taxonomy" id="75385"/>
    <lineage>
        <taxon>Bacteria</taxon>
        <taxon>Bacillati</taxon>
        <taxon>Actinomycetota</taxon>
        <taxon>Actinomycetes</taxon>
        <taxon>Propionibacteriales</taxon>
        <taxon>Nocardioidaceae</taxon>
        <taxon>Micropruina</taxon>
    </lineage>
</organism>
<protein>
    <submittedName>
        <fullName evidence="2">Uncharacterized protein</fullName>
    </submittedName>
</protein>
<reference evidence="2 3" key="1">
    <citation type="submission" date="2018-02" db="EMBL/GenBank/DDBJ databases">
        <authorList>
            <person name="Cohen D.B."/>
            <person name="Kent A.D."/>
        </authorList>
    </citation>
    <scope>NUCLEOTIDE SEQUENCE [LARGE SCALE GENOMIC DNA]</scope>
    <source>
        <strain evidence="2">1</strain>
    </source>
</reference>
<keyword evidence="3" id="KW-1185">Reference proteome</keyword>
<name>A0A2N9JDE3_9ACTN</name>
<dbReference type="KEGG" id="mgg:MPLG2_0400"/>
<feature type="signal peptide" evidence="1">
    <location>
        <begin position="1"/>
        <end position="24"/>
    </location>
</feature>
<feature type="chain" id="PRO_5015003175" evidence="1">
    <location>
        <begin position="25"/>
        <end position="48"/>
    </location>
</feature>
<evidence type="ECO:0000313" key="3">
    <source>
        <dbReference type="Proteomes" id="UP000238164"/>
    </source>
</evidence>